<protein>
    <submittedName>
        <fullName evidence="2">Uncharacterized protein</fullName>
    </submittedName>
</protein>
<dbReference type="EMBL" id="JAWWNJ010000005">
    <property type="protein sequence ID" value="KAK7055925.1"/>
    <property type="molecule type" value="Genomic_DNA"/>
</dbReference>
<name>A0AAW0DWH5_9AGAR</name>
<feature type="region of interest" description="Disordered" evidence="1">
    <location>
        <begin position="293"/>
        <end position="314"/>
    </location>
</feature>
<feature type="compositionally biased region" description="Polar residues" evidence="1">
    <location>
        <begin position="51"/>
        <end position="71"/>
    </location>
</feature>
<comment type="caution">
    <text evidence="2">The sequence shown here is derived from an EMBL/GenBank/DDBJ whole genome shotgun (WGS) entry which is preliminary data.</text>
</comment>
<dbReference type="AlphaFoldDB" id="A0AAW0DWH5"/>
<evidence type="ECO:0000313" key="3">
    <source>
        <dbReference type="Proteomes" id="UP001362999"/>
    </source>
</evidence>
<feature type="region of interest" description="Disordered" evidence="1">
    <location>
        <begin position="1"/>
        <end position="23"/>
    </location>
</feature>
<feature type="compositionally biased region" description="Low complexity" evidence="1">
    <location>
        <begin position="1"/>
        <end position="17"/>
    </location>
</feature>
<reference evidence="2 3" key="1">
    <citation type="journal article" date="2024" name="J Genomics">
        <title>Draft genome sequencing and assembly of Favolaschia claudopus CIRM-BRFM 2984 isolated from oak limbs.</title>
        <authorList>
            <person name="Navarro D."/>
            <person name="Drula E."/>
            <person name="Chaduli D."/>
            <person name="Cazenave R."/>
            <person name="Ahrendt S."/>
            <person name="Wang J."/>
            <person name="Lipzen A."/>
            <person name="Daum C."/>
            <person name="Barry K."/>
            <person name="Grigoriev I.V."/>
            <person name="Favel A."/>
            <person name="Rosso M.N."/>
            <person name="Martin F."/>
        </authorList>
    </citation>
    <scope>NUCLEOTIDE SEQUENCE [LARGE SCALE GENOMIC DNA]</scope>
    <source>
        <strain evidence="2 3">CIRM-BRFM 2984</strain>
    </source>
</reference>
<organism evidence="2 3">
    <name type="scientific">Favolaschia claudopus</name>
    <dbReference type="NCBI Taxonomy" id="2862362"/>
    <lineage>
        <taxon>Eukaryota</taxon>
        <taxon>Fungi</taxon>
        <taxon>Dikarya</taxon>
        <taxon>Basidiomycota</taxon>
        <taxon>Agaricomycotina</taxon>
        <taxon>Agaricomycetes</taxon>
        <taxon>Agaricomycetidae</taxon>
        <taxon>Agaricales</taxon>
        <taxon>Marasmiineae</taxon>
        <taxon>Mycenaceae</taxon>
        <taxon>Favolaschia</taxon>
    </lineage>
</organism>
<feature type="compositionally biased region" description="Basic and acidic residues" evidence="1">
    <location>
        <begin position="298"/>
        <end position="314"/>
    </location>
</feature>
<dbReference type="Proteomes" id="UP001362999">
    <property type="component" value="Unassembled WGS sequence"/>
</dbReference>
<feature type="region of interest" description="Disordered" evidence="1">
    <location>
        <begin position="51"/>
        <end position="80"/>
    </location>
</feature>
<evidence type="ECO:0000313" key="2">
    <source>
        <dbReference type="EMBL" id="KAK7055925.1"/>
    </source>
</evidence>
<keyword evidence="3" id="KW-1185">Reference proteome</keyword>
<evidence type="ECO:0000256" key="1">
    <source>
        <dbReference type="SAM" id="MobiDB-lite"/>
    </source>
</evidence>
<proteinExistence type="predicted"/>
<sequence length="542" mass="59181">MSQSSSPLSSMQSSPPLGGNNLPLTAAESAKIALEIAKNDVLAKKQVVQSFNGMGQKQKGNTKDCNNQGENPANREAAKSALELAEHAYEQALQNYESLSQVANEADVASDIPTISKTPVEGMHIEEQKDQEAPPAGSTTNLDVAQDTVMEREIIDKQFDTNPGSKTISTQPPAKDQGVAAVEDMGAMVVDVKEEGEQVLLKDDLELPDNDLDNMLLDEEGFIASKLRPSKKHLSALHQEEAQLTRQIEKMEACLTDASLNHAVKEAVSEAIKVSIAKRVEVQADIQIALAGKPKASRKSDNKNKEKKASGDGKKEHDILVRWAGLTAKEKEDYRVGRQAIQDYLKDQESISYDLRRLMKLLPDFLPECAYISRDLALHVFDNRVGNNACILHTFKTAGFKDIRDGSGKYLVNGVPFPKETKEANGVLSALACGCWIDEALLDFIFFKCATAISHNRELPARETLGNEPLGTRHRTFLAQAFKETGLTVNDFYVGDGVFGSPTHVLDLVIKVLRKVSEELPAGTDMGNELIQAMARAQGQAS</sequence>
<accession>A0AAW0DWH5</accession>
<gene>
    <name evidence="2" type="ORF">R3P38DRAFT_3170586</name>
</gene>